<proteinExistence type="predicted"/>
<dbReference type="GO" id="GO:0016757">
    <property type="term" value="F:glycosyltransferase activity"/>
    <property type="evidence" value="ECO:0007669"/>
    <property type="project" value="UniProtKB-KW"/>
</dbReference>
<keyword evidence="2" id="KW-0808">Transferase</keyword>
<dbReference type="InterPro" id="IPR001173">
    <property type="entry name" value="Glyco_trans_2-like"/>
</dbReference>
<evidence type="ECO:0000313" key="2">
    <source>
        <dbReference type="EMBL" id="MCX5570981.1"/>
    </source>
</evidence>
<dbReference type="Pfam" id="PF00535">
    <property type="entry name" value="Glycos_transf_2"/>
    <property type="match status" value="1"/>
</dbReference>
<sequence>MSHALPSLSIVVEMENIRTVEPAVLGIVLDSLAAQLWPVMGRLARPPRLIFVHPGEAEANDEVLARIRQDGPSLRSLDIHAVAVPDGRYYEMKNAGAALAENEILIFADSDAPPEGDWLLQLLAAFEDPEIVAASGRTFLKHDDFLSRTLALTWIFPLEHGDEQEARQAFIWANNVAFRRDWFADAGGFPYDIGFKCSCSLLDQRLLDAGKTCIRVNARARHEPLRGLRFVAWRAGVTGRDDDRKYLLRKSGRRLKRVRYAIKRWNAMMWRTTRKVVTKRKLVNMPAREVPFALLLGWTFYTIAFANQLGRATGLSTEKVERIPEIFEPQ</sequence>
<evidence type="ECO:0000259" key="1">
    <source>
        <dbReference type="Pfam" id="PF00535"/>
    </source>
</evidence>
<dbReference type="InterPro" id="IPR029044">
    <property type="entry name" value="Nucleotide-diphossugar_trans"/>
</dbReference>
<gene>
    <name evidence="2" type="ORF">OSH07_17380</name>
</gene>
<protein>
    <submittedName>
        <fullName evidence="2">Glycosyltransferase</fullName>
        <ecNumber evidence="2">2.4.-.-</ecNumber>
    </submittedName>
</protein>
<feature type="domain" description="Glycosyltransferase 2-like" evidence="1">
    <location>
        <begin position="69"/>
        <end position="183"/>
    </location>
</feature>
<dbReference type="Proteomes" id="UP001144805">
    <property type="component" value="Unassembled WGS sequence"/>
</dbReference>
<organism evidence="2 3">
    <name type="scientific">Kaistia nematophila</name>
    <dbReference type="NCBI Taxonomy" id="2994654"/>
    <lineage>
        <taxon>Bacteria</taxon>
        <taxon>Pseudomonadati</taxon>
        <taxon>Pseudomonadota</taxon>
        <taxon>Alphaproteobacteria</taxon>
        <taxon>Hyphomicrobiales</taxon>
        <taxon>Kaistiaceae</taxon>
        <taxon>Kaistia</taxon>
    </lineage>
</organism>
<accession>A0A9X3IMX3</accession>
<keyword evidence="3" id="KW-1185">Reference proteome</keyword>
<reference evidence="2" key="1">
    <citation type="submission" date="2022-11" db="EMBL/GenBank/DDBJ databases">
        <title>Biodiversity and phylogenetic relationships of bacteria.</title>
        <authorList>
            <person name="Machado R.A.R."/>
            <person name="Bhat A."/>
            <person name="Loulou A."/>
            <person name="Kallel S."/>
        </authorList>
    </citation>
    <scope>NUCLEOTIDE SEQUENCE</scope>
    <source>
        <strain evidence="2">K-TC2</strain>
    </source>
</reference>
<comment type="caution">
    <text evidence="2">The sequence shown here is derived from an EMBL/GenBank/DDBJ whole genome shotgun (WGS) entry which is preliminary data.</text>
</comment>
<name>A0A9X3IMX3_9HYPH</name>
<evidence type="ECO:0000313" key="3">
    <source>
        <dbReference type="Proteomes" id="UP001144805"/>
    </source>
</evidence>
<dbReference type="Gene3D" id="3.90.550.10">
    <property type="entry name" value="Spore Coat Polysaccharide Biosynthesis Protein SpsA, Chain A"/>
    <property type="match status" value="1"/>
</dbReference>
<dbReference type="EMBL" id="JAPKNK010000007">
    <property type="protein sequence ID" value="MCX5570981.1"/>
    <property type="molecule type" value="Genomic_DNA"/>
</dbReference>
<keyword evidence="2" id="KW-0328">Glycosyltransferase</keyword>
<dbReference type="RefSeq" id="WP_266339935.1">
    <property type="nucleotide sequence ID" value="NZ_JAPKNK010000007.1"/>
</dbReference>
<dbReference type="EC" id="2.4.-.-" evidence="2"/>
<dbReference type="SUPFAM" id="SSF53448">
    <property type="entry name" value="Nucleotide-diphospho-sugar transferases"/>
    <property type="match status" value="1"/>
</dbReference>
<dbReference type="AlphaFoldDB" id="A0A9X3IMX3"/>